<name>A0A655J189_MYCTX</name>
<organism evidence="7 10">
    <name type="scientific">Mycobacterium tuberculosis</name>
    <dbReference type="NCBI Taxonomy" id="1773"/>
    <lineage>
        <taxon>Bacteria</taxon>
        <taxon>Bacillati</taxon>
        <taxon>Actinomycetota</taxon>
        <taxon>Actinomycetes</taxon>
        <taxon>Mycobacteriales</taxon>
        <taxon>Mycobacteriaceae</taxon>
        <taxon>Mycobacterium</taxon>
        <taxon>Mycobacterium tuberculosis complex</taxon>
    </lineage>
</organism>
<dbReference type="Proteomes" id="UP000046947">
    <property type="component" value="Unassembled WGS sequence"/>
</dbReference>
<evidence type="ECO:0000313" key="8">
    <source>
        <dbReference type="EMBL" id="COW36737.1"/>
    </source>
</evidence>
<protein>
    <submittedName>
        <fullName evidence="7">Uncharacterized protein</fullName>
    </submittedName>
</protein>
<evidence type="ECO:0000313" key="9">
    <source>
        <dbReference type="Proteomes" id="UP000039217"/>
    </source>
</evidence>
<dbReference type="Proteomes" id="UP000048600">
    <property type="component" value="Unassembled WGS sequence"/>
</dbReference>
<evidence type="ECO:0000313" key="15">
    <source>
        <dbReference type="Proteomes" id="UP000049023"/>
    </source>
</evidence>
<evidence type="ECO:0000313" key="16">
    <source>
        <dbReference type="Proteomes" id="UP000050164"/>
    </source>
</evidence>
<sequence>MKADSGSWSTGARSSLCAFQCARASVVSSAPACPTASFTVRKPNCAKYSRTSSAMNMKKFSTNSGFPVNRSRSNGFWVATPTGHVSRWHTRIMMQPATTNGAVANPNSSAPSSVAIITSRPVLS</sequence>
<dbReference type="AlphaFoldDB" id="A0A655J189"/>
<evidence type="ECO:0000313" key="12">
    <source>
        <dbReference type="Proteomes" id="UP000048289"/>
    </source>
</evidence>
<dbReference type="EMBL" id="CSAD01000716">
    <property type="protein sequence ID" value="COW33579.1"/>
    <property type="molecule type" value="Genomic_DNA"/>
</dbReference>
<dbReference type="EMBL" id="CHKL01000258">
    <property type="protein sequence ID" value="COW36737.1"/>
    <property type="molecule type" value="Genomic_DNA"/>
</dbReference>
<evidence type="ECO:0000313" key="14">
    <source>
        <dbReference type="Proteomes" id="UP000048948"/>
    </source>
</evidence>
<gene>
    <name evidence="6" type="ORF">ERS007661_03077</name>
    <name evidence="7" type="ORF">ERS007679_03667</name>
    <name evidence="1" type="ORF">ERS007681_03759</name>
    <name evidence="2" type="ORF">ERS007688_03504</name>
    <name evidence="8" type="ORF">ERS007741_02320</name>
    <name evidence="5" type="ORF">ERS027646_02634</name>
    <name evidence="3" type="ORF">ERS027659_02349</name>
    <name evidence="4" type="ORF">ERS027661_03355</name>
</gene>
<dbReference type="EMBL" id="CQQC01001253">
    <property type="protein sequence ID" value="CNV78387.1"/>
    <property type="molecule type" value="Genomic_DNA"/>
</dbReference>
<dbReference type="EMBL" id="CNGE01000509">
    <property type="protein sequence ID" value="CKS88972.1"/>
    <property type="molecule type" value="Genomic_DNA"/>
</dbReference>
<evidence type="ECO:0000313" key="6">
    <source>
        <dbReference type="EMBL" id="CNV78387.1"/>
    </source>
</evidence>
<evidence type="ECO:0000313" key="3">
    <source>
        <dbReference type="EMBL" id="CKR89215.1"/>
    </source>
</evidence>
<accession>A0A655J189</accession>
<dbReference type="EMBL" id="CFOH01000770">
    <property type="protein sequence ID" value="CFE68805.1"/>
    <property type="molecule type" value="Genomic_DNA"/>
</dbReference>
<dbReference type="Proteomes" id="UP000050164">
    <property type="component" value="Unassembled WGS sequence"/>
</dbReference>
<dbReference type="Proteomes" id="UP000049023">
    <property type="component" value="Unassembled WGS sequence"/>
</dbReference>
<evidence type="ECO:0000313" key="2">
    <source>
        <dbReference type="EMBL" id="CFE68805.1"/>
    </source>
</evidence>
<reference evidence="9 10" key="1">
    <citation type="submission" date="2015-03" db="EMBL/GenBank/DDBJ databases">
        <authorList>
            <consortium name="Pathogen Informatics"/>
        </authorList>
    </citation>
    <scope>NUCLEOTIDE SEQUENCE [LARGE SCALE GENOMIC DNA]</scope>
    <source>
        <strain evidence="5 14">Bir 172</strain>
        <strain evidence="3 16">Bir 185</strain>
        <strain evidence="4 15">Bir 187</strain>
        <strain evidence="6 9">D00501624</strain>
        <strain evidence="7 10">G09801536</strain>
        <strain evidence="1 12">G09901357</strain>
        <strain evidence="2 11">H09601792</strain>
        <strain evidence="8 13">P00601463</strain>
    </source>
</reference>
<evidence type="ECO:0000313" key="10">
    <source>
        <dbReference type="Proteomes" id="UP000045842"/>
    </source>
</evidence>
<proteinExistence type="predicted"/>
<evidence type="ECO:0000313" key="1">
    <source>
        <dbReference type="EMBL" id="CFE45074.1"/>
    </source>
</evidence>
<dbReference type="EMBL" id="CFOE01000719">
    <property type="protein sequence ID" value="CFE45074.1"/>
    <property type="molecule type" value="Genomic_DNA"/>
</dbReference>
<evidence type="ECO:0000313" key="5">
    <source>
        <dbReference type="EMBL" id="CKS88972.1"/>
    </source>
</evidence>
<dbReference type="EMBL" id="CNFU01000859">
    <property type="protein sequence ID" value="CKS64218.1"/>
    <property type="molecule type" value="Genomic_DNA"/>
</dbReference>
<dbReference type="EMBL" id="CNFT01000545">
    <property type="protein sequence ID" value="CKR89215.1"/>
    <property type="molecule type" value="Genomic_DNA"/>
</dbReference>
<evidence type="ECO:0000313" key="7">
    <source>
        <dbReference type="EMBL" id="COW33579.1"/>
    </source>
</evidence>
<dbReference type="Proteomes" id="UP000045842">
    <property type="component" value="Unassembled WGS sequence"/>
</dbReference>
<dbReference type="Proteomes" id="UP000048289">
    <property type="component" value="Unassembled WGS sequence"/>
</dbReference>
<dbReference type="Proteomes" id="UP000039217">
    <property type="component" value="Unassembled WGS sequence"/>
</dbReference>
<evidence type="ECO:0000313" key="4">
    <source>
        <dbReference type="EMBL" id="CKS64218.1"/>
    </source>
</evidence>
<evidence type="ECO:0000313" key="11">
    <source>
        <dbReference type="Proteomes" id="UP000046947"/>
    </source>
</evidence>
<dbReference type="Proteomes" id="UP000048948">
    <property type="component" value="Unassembled WGS sequence"/>
</dbReference>
<evidence type="ECO:0000313" key="13">
    <source>
        <dbReference type="Proteomes" id="UP000048600"/>
    </source>
</evidence>